<gene>
    <name evidence="2" type="primary">Contig6429.g6880</name>
    <name evidence="2" type="ORF">STYLEM_19748</name>
</gene>
<evidence type="ECO:0000256" key="1">
    <source>
        <dbReference type="SAM" id="Coils"/>
    </source>
</evidence>
<accession>A0A078BAK9</accession>
<dbReference type="InParanoid" id="A0A078BAK9"/>
<evidence type="ECO:0000313" key="3">
    <source>
        <dbReference type="Proteomes" id="UP000039865"/>
    </source>
</evidence>
<feature type="coiled-coil region" evidence="1">
    <location>
        <begin position="297"/>
        <end position="526"/>
    </location>
</feature>
<dbReference type="AlphaFoldDB" id="A0A078BAK9"/>
<organism evidence="2 3">
    <name type="scientific">Stylonychia lemnae</name>
    <name type="common">Ciliate</name>
    <dbReference type="NCBI Taxonomy" id="5949"/>
    <lineage>
        <taxon>Eukaryota</taxon>
        <taxon>Sar</taxon>
        <taxon>Alveolata</taxon>
        <taxon>Ciliophora</taxon>
        <taxon>Intramacronucleata</taxon>
        <taxon>Spirotrichea</taxon>
        <taxon>Stichotrichia</taxon>
        <taxon>Sporadotrichida</taxon>
        <taxon>Oxytrichidae</taxon>
        <taxon>Stylonychinae</taxon>
        <taxon>Stylonychia</taxon>
    </lineage>
</organism>
<reference evidence="2 3" key="1">
    <citation type="submission" date="2014-06" db="EMBL/GenBank/DDBJ databases">
        <authorList>
            <person name="Swart Estienne"/>
        </authorList>
    </citation>
    <scope>NUCLEOTIDE SEQUENCE [LARGE SCALE GENOMIC DNA]</scope>
    <source>
        <strain evidence="2 3">130c</strain>
    </source>
</reference>
<feature type="coiled-coil region" evidence="1">
    <location>
        <begin position="675"/>
        <end position="825"/>
    </location>
</feature>
<protein>
    <submittedName>
        <fullName evidence="2">Uncharacterized protein</fullName>
    </submittedName>
</protein>
<evidence type="ECO:0000313" key="2">
    <source>
        <dbReference type="EMBL" id="CDW90603.1"/>
    </source>
</evidence>
<sequence>MDSYSFMEDDMHNFDLDLELDAIIQWVQQQVLPNYIEFYHDFDFKPKSVKDTWKQIIENFQKLRNSLIKQVNHSKQDKHFHDDNSNQDSEVQSDSQSFIGIIDNLPQDLVAQSLNSDGQDLIITKNTVHIYCSVILYLCVRSQQSQTYIHHITDLDSQYQEVIMKILERLGLSGSRSQSQIMFHKSYTNSNFSSPTKFNLLDQEDNDNIGELPQNDSGFKLRMISDSNDTYLYQQYHSNGGGYGNSGHKLYDNQQFLAQYETQRPSISRNSLLQTTGSKQKILNSSQKEPFDTIAKIQDLETEKRQLSIDNDNLKIQVAELNRKVDELNVKSEHLYQEKQKLHDQLLKYEVMETDQKALQKEMKNLKFEKVQQIQDLKQRLLDKHEELELTKDLLMKKEGIESKIEDYKNKLEILKDAVDIKNQTLLQMKDLELQLRESQNQTLQLQKLAQKLKEEVIREKDTMVSKDTKIMRYEQEIDMLKEDNKRYVNSIDKKDEQLKQYNRQVIKQQTEIEELQEQLNKNLINNVIQDISCQQQQQQQPQNPNYKQDALNENSLEIMVLELKDQLFYAQIENENLKKVIEQQIKDYRPDKIEKCVLIIDETDENQQYLLLNDNQKKSFNQHHSQDIEDQLRQKISILEENILQLQNDQQPQNNYYCTTKQYAINEQSTQESNSLLQYKLQNYENAILELKESNNSKEALMRSQSSQIMEKIIENQNLRRTAEELNLKLDQLGMKYKQLKADILTKDKTQQLFYQIQKDQEMEIKVKQQESESLKNKIQELENLFKDKMAQELKKVIKQSREKERLKLQLEQITTNKQESEIESKNESFKYIENMKSLGVQLEKLKTTLQGNTKGNLSQRQCSTTLICNEDQKMISNEMQVNTLQSRNEIKKQLPTMMRSMKAKLGNLGQSRNDKNSLNSFSRNYQSMNLFKTSNSNTLQPRNLNLQIQGIRSQKNLFSSFLVQGQQSNVILEEDACDFVINQ</sequence>
<proteinExistence type="predicted"/>
<name>A0A078BAK9_STYLE</name>
<keyword evidence="3" id="KW-1185">Reference proteome</keyword>
<dbReference type="EMBL" id="CCKQ01018628">
    <property type="protein sequence ID" value="CDW90603.1"/>
    <property type="molecule type" value="Genomic_DNA"/>
</dbReference>
<dbReference type="Proteomes" id="UP000039865">
    <property type="component" value="Unassembled WGS sequence"/>
</dbReference>
<keyword evidence="1" id="KW-0175">Coiled coil</keyword>